<evidence type="ECO:0000259" key="2">
    <source>
        <dbReference type="PROSITE" id="PS50801"/>
    </source>
</evidence>
<accession>A0ABQ4BBU5</accession>
<dbReference type="EMBL" id="BOMS01000057">
    <property type="protein sequence ID" value="GIE68150.1"/>
    <property type="molecule type" value="Genomic_DNA"/>
</dbReference>
<proteinExistence type="predicted"/>
<feature type="region of interest" description="Disordered" evidence="1">
    <location>
        <begin position="102"/>
        <end position="125"/>
    </location>
</feature>
<dbReference type="PROSITE" id="PS50801">
    <property type="entry name" value="STAS"/>
    <property type="match status" value="1"/>
</dbReference>
<dbReference type="Proteomes" id="UP000624709">
    <property type="component" value="Unassembled WGS sequence"/>
</dbReference>
<evidence type="ECO:0000256" key="1">
    <source>
        <dbReference type="SAM" id="MobiDB-lite"/>
    </source>
</evidence>
<reference evidence="3 4" key="1">
    <citation type="submission" date="2021-01" db="EMBL/GenBank/DDBJ databases">
        <title>Whole genome shotgun sequence of Actinoplanes palleronii NBRC 14916.</title>
        <authorList>
            <person name="Komaki H."/>
            <person name="Tamura T."/>
        </authorList>
    </citation>
    <scope>NUCLEOTIDE SEQUENCE [LARGE SCALE GENOMIC DNA]</scope>
    <source>
        <strain evidence="3 4">NBRC 14916</strain>
    </source>
</reference>
<sequence length="125" mass="13201">MDHAKQRLTATATRSSPTAVVVAVTGELDFSTVTSLGQQLSAVVTGQRDRLCLDLSGLEFCDVAGLRALLEIGRVRPGTEFTAAGSAVDTVMQLCDLPTLLGYSPGASPSRANPMSRRPVPRSER</sequence>
<dbReference type="RefSeq" id="WP_203826518.1">
    <property type="nucleotide sequence ID" value="NZ_BAAATY010000003.1"/>
</dbReference>
<dbReference type="Gene3D" id="3.30.750.24">
    <property type="entry name" value="STAS domain"/>
    <property type="match status" value="1"/>
</dbReference>
<comment type="caution">
    <text evidence="3">The sequence shown here is derived from an EMBL/GenBank/DDBJ whole genome shotgun (WGS) entry which is preliminary data.</text>
</comment>
<dbReference type="SUPFAM" id="SSF52091">
    <property type="entry name" value="SpoIIaa-like"/>
    <property type="match status" value="1"/>
</dbReference>
<protein>
    <recommendedName>
        <fullName evidence="2">STAS domain-containing protein</fullName>
    </recommendedName>
</protein>
<evidence type="ECO:0000313" key="4">
    <source>
        <dbReference type="Proteomes" id="UP000624709"/>
    </source>
</evidence>
<dbReference type="Pfam" id="PF13466">
    <property type="entry name" value="STAS_2"/>
    <property type="match status" value="1"/>
</dbReference>
<dbReference type="InterPro" id="IPR036513">
    <property type="entry name" value="STAS_dom_sf"/>
</dbReference>
<organism evidence="3 4">
    <name type="scientific">Actinoplanes palleronii</name>
    <dbReference type="NCBI Taxonomy" id="113570"/>
    <lineage>
        <taxon>Bacteria</taxon>
        <taxon>Bacillati</taxon>
        <taxon>Actinomycetota</taxon>
        <taxon>Actinomycetes</taxon>
        <taxon>Micromonosporales</taxon>
        <taxon>Micromonosporaceae</taxon>
        <taxon>Actinoplanes</taxon>
    </lineage>
</organism>
<gene>
    <name evidence="3" type="ORF">Apa02nite_042580</name>
</gene>
<name>A0ABQ4BBU5_9ACTN</name>
<dbReference type="CDD" id="cd07043">
    <property type="entry name" value="STAS_anti-anti-sigma_factors"/>
    <property type="match status" value="1"/>
</dbReference>
<dbReference type="InterPro" id="IPR058548">
    <property type="entry name" value="MlaB-like_STAS"/>
</dbReference>
<keyword evidence="4" id="KW-1185">Reference proteome</keyword>
<evidence type="ECO:0000313" key="3">
    <source>
        <dbReference type="EMBL" id="GIE68150.1"/>
    </source>
</evidence>
<dbReference type="InterPro" id="IPR002645">
    <property type="entry name" value="STAS_dom"/>
</dbReference>
<feature type="domain" description="STAS" evidence="2">
    <location>
        <begin position="9"/>
        <end position="72"/>
    </location>
</feature>